<protein>
    <recommendedName>
        <fullName evidence="1">N-acetyltransferase domain-containing protein</fullName>
    </recommendedName>
</protein>
<comment type="caution">
    <text evidence="2">The sequence shown here is derived from an EMBL/GenBank/DDBJ whole genome shotgun (WGS) entry which is preliminary data.</text>
</comment>
<reference evidence="3" key="1">
    <citation type="journal article" date="2019" name="Int. J. Syst. Evol. Microbiol.">
        <title>The Global Catalogue of Microorganisms (GCM) 10K type strain sequencing project: providing services to taxonomists for standard genome sequencing and annotation.</title>
        <authorList>
            <consortium name="The Broad Institute Genomics Platform"/>
            <consortium name="The Broad Institute Genome Sequencing Center for Infectious Disease"/>
            <person name="Wu L."/>
            <person name="Ma J."/>
        </authorList>
    </citation>
    <scope>NUCLEOTIDE SEQUENCE [LARGE SCALE GENOMIC DNA]</scope>
    <source>
        <strain evidence="3">JCM 4316</strain>
    </source>
</reference>
<dbReference type="Gene3D" id="3.40.630.30">
    <property type="match status" value="1"/>
</dbReference>
<organism evidence="2 3">
    <name type="scientific">Streptomyces cuspidosporus</name>
    <dbReference type="NCBI Taxonomy" id="66882"/>
    <lineage>
        <taxon>Bacteria</taxon>
        <taxon>Bacillati</taxon>
        <taxon>Actinomycetota</taxon>
        <taxon>Actinomycetes</taxon>
        <taxon>Kitasatosporales</taxon>
        <taxon>Streptomycetaceae</taxon>
        <taxon>Streptomyces</taxon>
    </lineage>
</organism>
<dbReference type="Pfam" id="PF00583">
    <property type="entry name" value="Acetyltransf_1"/>
    <property type="match status" value="1"/>
</dbReference>
<evidence type="ECO:0000259" key="1">
    <source>
        <dbReference type="Pfam" id="PF00583"/>
    </source>
</evidence>
<sequence>MPEEMGTGSADARTTAEIVLLDRRKTVIGRLRFRVCRECRTGRILEIWVLDTWQRQGLGRDLIHSLLVHLPGLRWSTTPQTRLGRAFFIAMTEETSVPFPPLSPLCTHLAGRFTRVWRGVISRWRPASADSETRLP</sequence>
<keyword evidence="3" id="KW-1185">Reference proteome</keyword>
<dbReference type="SUPFAM" id="SSF55729">
    <property type="entry name" value="Acyl-CoA N-acyltransferases (Nat)"/>
    <property type="match status" value="1"/>
</dbReference>
<feature type="domain" description="N-acetyltransferase" evidence="1">
    <location>
        <begin position="19"/>
        <end position="70"/>
    </location>
</feature>
<accession>A0ABP5S9U1</accession>
<dbReference type="CDD" id="cd04301">
    <property type="entry name" value="NAT_SF"/>
    <property type="match status" value="1"/>
</dbReference>
<dbReference type="EMBL" id="BAAASD010000001">
    <property type="protein sequence ID" value="GAA2325737.1"/>
    <property type="molecule type" value="Genomic_DNA"/>
</dbReference>
<dbReference type="RefSeq" id="WP_346172696.1">
    <property type="nucleotide sequence ID" value="NZ_BAAASD010000001.1"/>
</dbReference>
<dbReference type="InterPro" id="IPR000182">
    <property type="entry name" value="GNAT_dom"/>
</dbReference>
<dbReference type="Proteomes" id="UP001500253">
    <property type="component" value="Unassembled WGS sequence"/>
</dbReference>
<dbReference type="InterPro" id="IPR016181">
    <property type="entry name" value="Acyl_CoA_acyltransferase"/>
</dbReference>
<evidence type="ECO:0000313" key="2">
    <source>
        <dbReference type="EMBL" id="GAA2325737.1"/>
    </source>
</evidence>
<gene>
    <name evidence="2" type="ORF">GCM10010246_03750</name>
</gene>
<name>A0ABP5S9U1_9ACTN</name>
<evidence type="ECO:0000313" key="3">
    <source>
        <dbReference type="Proteomes" id="UP001500253"/>
    </source>
</evidence>
<proteinExistence type="predicted"/>